<feature type="transmembrane region" description="Helical" evidence="1">
    <location>
        <begin position="37"/>
        <end position="59"/>
    </location>
</feature>
<reference evidence="2 3" key="1">
    <citation type="submission" date="2019-09" db="EMBL/GenBank/DDBJ databases">
        <authorList>
            <person name="Cremers G."/>
        </authorList>
    </citation>
    <scope>NUCLEOTIDE SEQUENCE [LARGE SCALE GENOMIC DNA]</scope>
    <source>
        <strain evidence="2">4A</strain>
    </source>
</reference>
<keyword evidence="1" id="KW-1133">Transmembrane helix</keyword>
<feature type="transmembrane region" description="Helical" evidence="1">
    <location>
        <begin position="111"/>
        <end position="132"/>
    </location>
</feature>
<keyword evidence="1" id="KW-0472">Membrane</keyword>
<feature type="transmembrane region" description="Helical" evidence="1">
    <location>
        <begin position="242"/>
        <end position="259"/>
    </location>
</feature>
<evidence type="ECO:0000313" key="3">
    <source>
        <dbReference type="Proteomes" id="UP000334923"/>
    </source>
</evidence>
<feature type="transmembrane region" description="Helical" evidence="1">
    <location>
        <begin position="342"/>
        <end position="364"/>
    </location>
</feature>
<gene>
    <name evidence="2" type="ORF">MAMT_02248</name>
</gene>
<proteinExistence type="predicted"/>
<feature type="transmembrane region" description="Helical" evidence="1">
    <location>
        <begin position="385"/>
        <end position="406"/>
    </location>
</feature>
<name>A0A5E6MG63_9BACT</name>
<keyword evidence="1" id="KW-0812">Transmembrane</keyword>
<sequence>MQTAPHADLGTFLNVLRDPAGIPAPPVLFQWLMVLTWALHILFVNLVLGGGTLAIAAFLRRKDPLWGRLSRAMTQVTKIALSLAIVLGVAPLLFTQVIYDPMWYASNVLSAAWVMGFIYALGLGYTCWFVFSFRNKEGASAGELLWAIAAILLFALNGFVMHVLSIQSILPAKWLEWYAPQGIPDMSGLKVHAFSLPRFLFFFAAAAAGIGIFLLAYADYFRLRSDFPAPYRELCRRIGWQWARWGFLGQVVLAITWFAGVEKAAAHPFLWMTMIALLSLLILLWRGKPEAFAGKGYLYQGLFVVSTLVVGIAREEIRLGALLPLGYDPMSYKVNLDLASTLLFFTTFLGVGGLALAFLIAMLWQAGKVEGPYVAGKTVARLSDFALAIVLTWIAIFFGVGLFVWLRNFH</sequence>
<accession>A0A5E6MG63</accession>
<dbReference type="OrthoDB" id="9810382at2"/>
<feature type="transmembrane region" description="Helical" evidence="1">
    <location>
        <begin position="144"/>
        <end position="170"/>
    </location>
</feature>
<dbReference type="AlphaFoldDB" id="A0A5E6MG63"/>
<evidence type="ECO:0000256" key="1">
    <source>
        <dbReference type="SAM" id="Phobius"/>
    </source>
</evidence>
<feature type="transmembrane region" description="Helical" evidence="1">
    <location>
        <begin position="199"/>
        <end position="221"/>
    </location>
</feature>
<dbReference type="EMBL" id="CABFVA020000126">
    <property type="protein sequence ID" value="VVM08270.1"/>
    <property type="molecule type" value="Genomic_DNA"/>
</dbReference>
<protein>
    <submittedName>
        <fullName evidence="2">Uncharacterized protein</fullName>
    </submittedName>
</protein>
<keyword evidence="3" id="KW-1185">Reference proteome</keyword>
<evidence type="ECO:0000313" key="2">
    <source>
        <dbReference type="EMBL" id="VVM08270.1"/>
    </source>
</evidence>
<organism evidence="2 3">
    <name type="scientific">Methylacidimicrobium tartarophylax</name>
    <dbReference type="NCBI Taxonomy" id="1041768"/>
    <lineage>
        <taxon>Bacteria</taxon>
        <taxon>Pseudomonadati</taxon>
        <taxon>Verrucomicrobiota</taxon>
        <taxon>Methylacidimicrobium</taxon>
    </lineage>
</organism>
<dbReference type="RefSeq" id="WP_142661062.1">
    <property type="nucleotide sequence ID" value="NZ_CABFVA020000126.1"/>
</dbReference>
<dbReference type="Proteomes" id="UP000334923">
    <property type="component" value="Unassembled WGS sequence"/>
</dbReference>
<feature type="transmembrane region" description="Helical" evidence="1">
    <location>
        <begin position="79"/>
        <end position="99"/>
    </location>
</feature>
<feature type="transmembrane region" description="Helical" evidence="1">
    <location>
        <begin position="265"/>
        <end position="285"/>
    </location>
</feature>